<accession>A0ABQ4SZ18</accession>
<evidence type="ECO:0000313" key="2">
    <source>
        <dbReference type="Proteomes" id="UP001055102"/>
    </source>
</evidence>
<gene>
    <name evidence="1" type="ORF">AOPFMNJM_3456</name>
</gene>
<reference evidence="1" key="2">
    <citation type="submission" date="2021-08" db="EMBL/GenBank/DDBJ databases">
        <authorList>
            <person name="Tani A."/>
            <person name="Ola A."/>
            <person name="Ogura Y."/>
            <person name="Katsura K."/>
            <person name="Hayashi T."/>
        </authorList>
    </citation>
    <scope>NUCLEOTIDE SEQUENCE</scope>
    <source>
        <strain evidence="1">LMG 23639</strain>
    </source>
</reference>
<comment type="caution">
    <text evidence="1">The sequence shown here is derived from an EMBL/GenBank/DDBJ whole genome shotgun (WGS) entry which is preliminary data.</text>
</comment>
<organism evidence="1 2">
    <name type="scientific">Methylobacterium jeotgali</name>
    <dbReference type="NCBI Taxonomy" id="381630"/>
    <lineage>
        <taxon>Bacteria</taxon>
        <taxon>Pseudomonadati</taxon>
        <taxon>Pseudomonadota</taxon>
        <taxon>Alphaproteobacteria</taxon>
        <taxon>Hyphomicrobiales</taxon>
        <taxon>Methylobacteriaceae</taxon>
        <taxon>Methylobacterium</taxon>
    </lineage>
</organism>
<protein>
    <recommendedName>
        <fullName evidence="3">Response regulatory domain-containing protein</fullName>
    </recommendedName>
</protein>
<dbReference type="Proteomes" id="UP001055102">
    <property type="component" value="Unassembled WGS sequence"/>
</dbReference>
<evidence type="ECO:0000313" key="1">
    <source>
        <dbReference type="EMBL" id="GJE08122.1"/>
    </source>
</evidence>
<dbReference type="RefSeq" id="WP_238277621.1">
    <property type="nucleotide sequence ID" value="NZ_BPQR01000062.1"/>
</dbReference>
<keyword evidence="2" id="KW-1185">Reference proteome</keyword>
<name>A0ABQ4SZ18_9HYPH</name>
<sequence>MGALQQVLVIDDGVRAVDHSLAAELAERGFASVTVSLEAADEVLAVIARPAAILLHTPAGEASAFEARTLALRERMARAGIPVVRVDDHGRSRAPVDLGGLGLNGQAGAYVLNEPDR</sequence>
<dbReference type="EMBL" id="BPQR01000062">
    <property type="protein sequence ID" value="GJE08122.1"/>
    <property type="molecule type" value="Genomic_DNA"/>
</dbReference>
<proteinExistence type="predicted"/>
<reference evidence="1" key="1">
    <citation type="journal article" date="2021" name="Front. Microbiol.">
        <title>Comprehensive Comparative Genomics and Phenotyping of Methylobacterium Species.</title>
        <authorList>
            <person name="Alessa O."/>
            <person name="Ogura Y."/>
            <person name="Fujitani Y."/>
            <person name="Takami H."/>
            <person name="Hayashi T."/>
            <person name="Sahin N."/>
            <person name="Tani A."/>
        </authorList>
    </citation>
    <scope>NUCLEOTIDE SEQUENCE</scope>
    <source>
        <strain evidence="1">LMG 23639</strain>
    </source>
</reference>
<evidence type="ECO:0008006" key="3">
    <source>
        <dbReference type="Google" id="ProtNLM"/>
    </source>
</evidence>